<reference evidence="1 2" key="1">
    <citation type="submission" date="2011-01" db="EMBL/GenBank/DDBJ databases">
        <authorList>
            <person name="Muzny D."/>
            <person name="Qin X."/>
            <person name="Deng J."/>
            <person name="Jiang H."/>
            <person name="Liu Y."/>
            <person name="Qu J."/>
            <person name="Song X.-Z."/>
            <person name="Zhang L."/>
            <person name="Thornton R."/>
            <person name="Coyle M."/>
            <person name="Francisco L."/>
            <person name="Jackson L."/>
            <person name="Javaid M."/>
            <person name="Korchina V."/>
            <person name="Kovar C."/>
            <person name="Mata R."/>
            <person name="Mathew T."/>
            <person name="Ngo R."/>
            <person name="Nguyen L."/>
            <person name="Nguyen N."/>
            <person name="Okwuonu G."/>
            <person name="Ongeri F."/>
            <person name="Pham C."/>
            <person name="Simmons D."/>
            <person name="Wilczek-Boney K."/>
            <person name="Hale W."/>
            <person name="Jakkamsetti A."/>
            <person name="Pham P."/>
            <person name="Ruth R."/>
            <person name="San Lucas F."/>
            <person name="Warren J."/>
            <person name="Zhang J."/>
            <person name="Zhao Z."/>
            <person name="Zhou C."/>
            <person name="Zhu D."/>
            <person name="Lee S."/>
            <person name="Bess C."/>
            <person name="Blankenburg K."/>
            <person name="Forbes L."/>
            <person name="Fu Q."/>
            <person name="Gubbala S."/>
            <person name="Hirani K."/>
            <person name="Jayaseelan J.C."/>
            <person name="Lara F."/>
            <person name="Munidasa M."/>
            <person name="Palculict T."/>
            <person name="Patil S."/>
            <person name="Pu L.-L."/>
            <person name="Saada N."/>
            <person name="Tang L."/>
            <person name="Weissenberger G."/>
            <person name="Zhu Y."/>
            <person name="Hemphill L."/>
            <person name="Shang Y."/>
            <person name="Youmans B."/>
            <person name="Ayvaz T."/>
            <person name="Ross M."/>
            <person name="Santibanez J."/>
            <person name="Aqrawi P."/>
            <person name="Gross S."/>
            <person name="Joshi V."/>
            <person name="Fowler G."/>
            <person name="Nazareth L."/>
            <person name="Reid J."/>
            <person name="Worley K."/>
            <person name="Petrosino J."/>
            <person name="Highlander S."/>
            <person name="Gibbs R."/>
        </authorList>
    </citation>
    <scope>NUCLEOTIDE SEQUENCE [LARGE SCALE GENOMIC DNA]</scope>
    <source>
        <strain evidence="1 2">DSM 16608</strain>
    </source>
</reference>
<evidence type="ECO:0000313" key="1">
    <source>
        <dbReference type="EMBL" id="EGC20706.1"/>
    </source>
</evidence>
<dbReference type="Proteomes" id="UP000005697">
    <property type="component" value="Unassembled WGS sequence"/>
</dbReference>
<evidence type="ECO:0000313" key="2">
    <source>
        <dbReference type="Proteomes" id="UP000005697"/>
    </source>
</evidence>
<dbReference type="STRING" id="888743.HMPREF9141_0766"/>
<dbReference type="HOGENOM" id="CLU_2882160_0_0_10"/>
<gene>
    <name evidence="1" type="ORF">HMPREF9141_0766</name>
</gene>
<name>F0F5A0_9BACT</name>
<dbReference type="EMBL" id="AEWX01000011">
    <property type="protein sequence ID" value="EGC20706.1"/>
    <property type="molecule type" value="Genomic_DNA"/>
</dbReference>
<keyword evidence="2" id="KW-1185">Reference proteome</keyword>
<organism evidence="1 2">
    <name type="scientific">Prevotella multiformis DSM 16608</name>
    <dbReference type="NCBI Taxonomy" id="888743"/>
    <lineage>
        <taxon>Bacteria</taxon>
        <taxon>Pseudomonadati</taxon>
        <taxon>Bacteroidota</taxon>
        <taxon>Bacteroidia</taxon>
        <taxon>Bacteroidales</taxon>
        <taxon>Prevotellaceae</taxon>
        <taxon>Prevotella</taxon>
    </lineage>
</organism>
<accession>F0F5A0</accession>
<sequence length="63" mass="6873">MTGTSSTLSVLLSCGIFRFLFQVHGPPCSFKEKAESARLKGRNPSEAIFRTSLGRLSSAKVRI</sequence>
<protein>
    <submittedName>
        <fullName evidence="1">Uncharacterized protein</fullName>
    </submittedName>
</protein>
<proteinExistence type="predicted"/>
<comment type="caution">
    <text evidence="1">The sequence shown here is derived from an EMBL/GenBank/DDBJ whole genome shotgun (WGS) entry which is preliminary data.</text>
</comment>
<dbReference type="AlphaFoldDB" id="F0F5A0"/>